<accession>A0A1B0CGQ0</accession>
<evidence type="ECO:0000256" key="1">
    <source>
        <dbReference type="SAM" id="MobiDB-lite"/>
    </source>
</evidence>
<evidence type="ECO:0000313" key="2">
    <source>
        <dbReference type="EnsemblMetazoa" id="LLOJ003613-PA"/>
    </source>
</evidence>
<feature type="compositionally biased region" description="Polar residues" evidence="1">
    <location>
        <begin position="56"/>
        <end position="69"/>
    </location>
</feature>
<protein>
    <submittedName>
        <fullName evidence="2">Uncharacterized protein</fullName>
    </submittedName>
</protein>
<evidence type="ECO:0000313" key="3">
    <source>
        <dbReference type="Proteomes" id="UP000092461"/>
    </source>
</evidence>
<proteinExistence type="predicted"/>
<feature type="region of interest" description="Disordered" evidence="1">
    <location>
        <begin position="51"/>
        <end position="91"/>
    </location>
</feature>
<dbReference type="Proteomes" id="UP000092461">
    <property type="component" value="Unassembled WGS sequence"/>
</dbReference>
<reference evidence="2" key="1">
    <citation type="submission" date="2020-05" db="UniProtKB">
        <authorList>
            <consortium name="EnsemblMetazoa"/>
        </authorList>
    </citation>
    <scope>IDENTIFICATION</scope>
    <source>
        <strain evidence="2">Jacobina</strain>
    </source>
</reference>
<dbReference type="AlphaFoldDB" id="A0A1B0CGQ0"/>
<dbReference type="EnsemblMetazoa" id="LLOJ003613-RA">
    <property type="protein sequence ID" value="LLOJ003613-PA"/>
    <property type="gene ID" value="LLOJ003613"/>
</dbReference>
<sequence>MTPGQKRVMEAYMEQYPLVAKITNRSRQDRIRQNCLWDKLVAKLNALGPPSEIETDASNVKESSETVSIASGDLCPDTSSMDTGKPSPNPRIRMKKYFDCFSESVLGLPERLQLKCRNEIFAVIAKYEEIANNSNQ</sequence>
<dbReference type="VEuPathDB" id="VectorBase:LLOJ003613"/>
<organism evidence="2 3">
    <name type="scientific">Lutzomyia longipalpis</name>
    <name type="common">Sand fly</name>
    <dbReference type="NCBI Taxonomy" id="7200"/>
    <lineage>
        <taxon>Eukaryota</taxon>
        <taxon>Metazoa</taxon>
        <taxon>Ecdysozoa</taxon>
        <taxon>Arthropoda</taxon>
        <taxon>Hexapoda</taxon>
        <taxon>Insecta</taxon>
        <taxon>Pterygota</taxon>
        <taxon>Neoptera</taxon>
        <taxon>Endopterygota</taxon>
        <taxon>Diptera</taxon>
        <taxon>Nematocera</taxon>
        <taxon>Psychodoidea</taxon>
        <taxon>Psychodidae</taxon>
        <taxon>Lutzomyia</taxon>
        <taxon>Lutzomyia</taxon>
    </lineage>
</organism>
<keyword evidence="3" id="KW-1185">Reference proteome</keyword>
<name>A0A1B0CGQ0_LUTLO</name>
<dbReference type="EMBL" id="AJWK01011532">
    <property type="status" value="NOT_ANNOTATED_CDS"/>
    <property type="molecule type" value="Genomic_DNA"/>
</dbReference>